<dbReference type="RefSeq" id="WP_279251625.1">
    <property type="nucleotide sequence ID" value="NZ_SHNP01000001.1"/>
</dbReference>
<accession>A0ABT3SRN9</accession>
<dbReference type="SUPFAM" id="SSF47616">
    <property type="entry name" value="GST C-terminal domain-like"/>
    <property type="match status" value="1"/>
</dbReference>
<dbReference type="EMBL" id="SHNP01000001">
    <property type="protein sequence ID" value="MCX2972636.1"/>
    <property type="molecule type" value="Genomic_DNA"/>
</dbReference>
<evidence type="ECO:0000313" key="3">
    <source>
        <dbReference type="Proteomes" id="UP001143307"/>
    </source>
</evidence>
<feature type="domain" description="GST N-terminal" evidence="1">
    <location>
        <begin position="13"/>
        <end position="76"/>
    </location>
</feature>
<dbReference type="Gene3D" id="1.20.1050.10">
    <property type="match status" value="1"/>
</dbReference>
<keyword evidence="3" id="KW-1185">Reference proteome</keyword>
<dbReference type="InterPro" id="IPR036282">
    <property type="entry name" value="Glutathione-S-Trfase_C_sf"/>
</dbReference>
<dbReference type="CDD" id="cd00570">
    <property type="entry name" value="GST_N_family"/>
    <property type="match status" value="1"/>
</dbReference>
<dbReference type="Pfam" id="PF13409">
    <property type="entry name" value="GST_N_2"/>
    <property type="match status" value="1"/>
</dbReference>
<organism evidence="2 3">
    <name type="scientific">Candidatus Seongchinamella marina</name>
    <dbReference type="NCBI Taxonomy" id="2518990"/>
    <lineage>
        <taxon>Bacteria</taxon>
        <taxon>Pseudomonadati</taxon>
        <taxon>Pseudomonadota</taxon>
        <taxon>Gammaproteobacteria</taxon>
        <taxon>Cellvibrionales</taxon>
        <taxon>Halieaceae</taxon>
        <taxon>Seongchinamella</taxon>
    </lineage>
</organism>
<evidence type="ECO:0000259" key="1">
    <source>
        <dbReference type="Pfam" id="PF13409"/>
    </source>
</evidence>
<dbReference type="InterPro" id="IPR004045">
    <property type="entry name" value="Glutathione_S-Trfase_N"/>
</dbReference>
<proteinExistence type="predicted"/>
<dbReference type="Gene3D" id="3.40.30.10">
    <property type="entry name" value="Glutaredoxin"/>
    <property type="match status" value="1"/>
</dbReference>
<reference evidence="2" key="1">
    <citation type="submission" date="2019-02" db="EMBL/GenBank/DDBJ databases">
        <authorList>
            <person name="Li S.-H."/>
        </authorList>
    </citation>
    <scope>NUCLEOTIDE SEQUENCE</scope>
    <source>
        <strain evidence="2">IMCC8485</strain>
    </source>
</reference>
<dbReference type="SUPFAM" id="SSF52833">
    <property type="entry name" value="Thioredoxin-like"/>
    <property type="match status" value="1"/>
</dbReference>
<name>A0ABT3SRN9_9GAMM</name>
<sequence>MTDVYTLYGITHSLYTGRARSYLIKNGITFRELSTGHESFKAKVLPQAKLPTIPALLTPGGDVIRDGAAIIEYFEADNGRHNRPEGPRQQIVSALFDVIGTDGLLRPAMHYRWNFQEENLAFIRYHFFHSQRETPTRDDKTEAMMQRMQHVARIWGVNEETGDLVEALYLEYLEALNKHFEQYPYLLGWRPCIGDYGLLAPMYAHFGRDPYPGRIMQQQATRVYRWVERMNRPDQDAPEYFDAQEGFLSDDEVPQSLLNVLKVIAEDFVPETEAAATAINQWLQENQPDVGAAADRMLNKCEFVLRGQAISSVSQPYRFFLLQRVQSLYEAMEAEDQASVQKMLANCGMENILAIKLSRDIEQSENLEVWV</sequence>
<comment type="caution">
    <text evidence="2">The sequence shown here is derived from an EMBL/GenBank/DDBJ whole genome shotgun (WGS) entry which is preliminary data.</text>
</comment>
<evidence type="ECO:0000313" key="2">
    <source>
        <dbReference type="EMBL" id="MCX2972636.1"/>
    </source>
</evidence>
<protein>
    <submittedName>
        <fullName evidence="2">Glutathione S-transferase</fullName>
    </submittedName>
</protein>
<dbReference type="InterPro" id="IPR036249">
    <property type="entry name" value="Thioredoxin-like_sf"/>
</dbReference>
<gene>
    <name evidence="2" type="ORF">EYC87_03420</name>
</gene>
<dbReference type="Proteomes" id="UP001143307">
    <property type="component" value="Unassembled WGS sequence"/>
</dbReference>